<dbReference type="Pfam" id="PF03392">
    <property type="entry name" value="OS-D"/>
    <property type="match status" value="1"/>
</dbReference>
<dbReference type="PANTHER" id="PTHR11257">
    <property type="entry name" value="CHEMOSENSORY PROTEIN-RELATED"/>
    <property type="match status" value="1"/>
</dbReference>
<feature type="chain" id="PRO_5024928764" evidence="1">
    <location>
        <begin position="20"/>
        <end position="120"/>
    </location>
</feature>
<accession>A0A649ZUD9</accession>
<keyword evidence="1" id="KW-0732">Signal</keyword>
<dbReference type="EMBL" id="MK882909">
    <property type="protein sequence ID" value="QGN03661.1"/>
    <property type="molecule type" value="mRNA"/>
</dbReference>
<protein>
    <submittedName>
        <fullName evidence="2">Putative chemosensory protein 12</fullName>
    </submittedName>
</protein>
<organism evidence="2">
    <name type="scientific">Conopomorpha sinensis</name>
    <name type="common">litch fruit borer</name>
    <dbReference type="NCBI Taxonomy" id="940481"/>
    <lineage>
        <taxon>Eukaryota</taxon>
        <taxon>Metazoa</taxon>
        <taxon>Ecdysozoa</taxon>
        <taxon>Arthropoda</taxon>
        <taxon>Hexapoda</taxon>
        <taxon>Insecta</taxon>
        <taxon>Pterygota</taxon>
        <taxon>Neoptera</taxon>
        <taxon>Endopterygota</taxon>
        <taxon>Lepidoptera</taxon>
        <taxon>Glossata</taxon>
        <taxon>Ditrysia</taxon>
        <taxon>Tineoidea</taxon>
        <taxon>Gracillariidae</taxon>
        <taxon>Conopomorpha</taxon>
    </lineage>
</organism>
<reference evidence="2" key="1">
    <citation type="submission" date="2019-04" db="EMBL/GenBank/DDBJ databases">
        <authorList>
            <person name="Li P."/>
            <person name="Liu Y."/>
            <person name="Wang S."/>
            <person name="Sun H."/>
        </authorList>
    </citation>
    <scope>NUCLEOTIDE SEQUENCE</scope>
</reference>
<dbReference type="InterPro" id="IPR005055">
    <property type="entry name" value="A10/PebIII"/>
</dbReference>
<evidence type="ECO:0000313" key="2">
    <source>
        <dbReference type="EMBL" id="QGN03661.1"/>
    </source>
</evidence>
<proteinExistence type="evidence at transcript level"/>
<dbReference type="PANTHER" id="PTHR11257:SF13">
    <property type="entry name" value="GEO07322P1"/>
    <property type="match status" value="1"/>
</dbReference>
<sequence>MRVLLTLLGLVAAVTCYDAAYENVDVDKIIADDALLTRYMNCMLDKGPCDLELSAEFKKILPEIVQTACEKCTPKQKNIIRKLVSTTQEKKPEEFLAFHEKLDPKGEYQEKFAAFLLEKE</sequence>
<dbReference type="InterPro" id="IPR036682">
    <property type="entry name" value="OS_D_A10/PebIII_sf"/>
</dbReference>
<dbReference type="SUPFAM" id="SSF100910">
    <property type="entry name" value="Chemosensory protein Csp2"/>
    <property type="match status" value="1"/>
</dbReference>
<dbReference type="AlphaFoldDB" id="A0A649ZUD9"/>
<name>A0A649ZUD9_9NEOP</name>
<feature type="signal peptide" evidence="1">
    <location>
        <begin position="1"/>
        <end position="19"/>
    </location>
</feature>
<dbReference type="Gene3D" id="1.10.2080.10">
    <property type="entry name" value="Insect odorant-binding protein A10/Ejaculatory bulb-specific protein 3"/>
    <property type="match status" value="1"/>
</dbReference>
<evidence type="ECO:0000256" key="1">
    <source>
        <dbReference type="SAM" id="SignalP"/>
    </source>
</evidence>